<dbReference type="Pfam" id="PF13377">
    <property type="entry name" value="Peripla_BP_3"/>
    <property type="match status" value="1"/>
</dbReference>
<evidence type="ECO:0000256" key="2">
    <source>
        <dbReference type="ARBA" id="ARBA00023125"/>
    </source>
</evidence>
<dbReference type="RefSeq" id="WP_231452138.1">
    <property type="nucleotide sequence ID" value="NZ_JADMDV010000001.1"/>
</dbReference>
<evidence type="ECO:0000256" key="3">
    <source>
        <dbReference type="ARBA" id="ARBA00023163"/>
    </source>
</evidence>
<dbReference type="Gene3D" id="3.40.50.2300">
    <property type="match status" value="2"/>
</dbReference>
<gene>
    <name evidence="5" type="ORF">P7H43_04240</name>
</gene>
<dbReference type="InterPro" id="IPR010982">
    <property type="entry name" value="Lambda_DNA-bd_dom_sf"/>
</dbReference>
<comment type="caution">
    <text evidence="5">The sequence shown here is derived from an EMBL/GenBank/DDBJ whole genome shotgun (WGS) entry which is preliminary data.</text>
</comment>
<feature type="domain" description="HTH lacI-type" evidence="4">
    <location>
        <begin position="5"/>
        <end position="59"/>
    </location>
</feature>
<dbReference type="SUPFAM" id="SSF47413">
    <property type="entry name" value="lambda repressor-like DNA-binding domains"/>
    <property type="match status" value="1"/>
</dbReference>
<evidence type="ECO:0000259" key="4">
    <source>
        <dbReference type="PROSITE" id="PS50932"/>
    </source>
</evidence>
<keyword evidence="1" id="KW-0805">Transcription regulation</keyword>
<dbReference type="InterPro" id="IPR028082">
    <property type="entry name" value="Peripla_BP_I"/>
</dbReference>
<evidence type="ECO:0000313" key="5">
    <source>
        <dbReference type="EMBL" id="MDT2809682.1"/>
    </source>
</evidence>
<evidence type="ECO:0000256" key="1">
    <source>
        <dbReference type="ARBA" id="ARBA00023015"/>
    </source>
</evidence>
<evidence type="ECO:0000313" key="6">
    <source>
        <dbReference type="Proteomes" id="UP001256711"/>
    </source>
</evidence>
<dbReference type="InterPro" id="IPR046335">
    <property type="entry name" value="LacI/GalR-like_sensor"/>
</dbReference>
<dbReference type="SUPFAM" id="SSF53822">
    <property type="entry name" value="Periplasmic binding protein-like I"/>
    <property type="match status" value="1"/>
</dbReference>
<dbReference type="CDD" id="cd01392">
    <property type="entry name" value="HTH_LacI"/>
    <property type="match status" value="1"/>
</dbReference>
<dbReference type="Proteomes" id="UP001256711">
    <property type="component" value="Unassembled WGS sequence"/>
</dbReference>
<sequence>MNERVTIRDVAKEANVSIATVSKALNGVDVVRPMTKEKVFQAAKKLHYVPNLLGKQLKTKRTKMIGFYTHTIVGPYFSSLIEAIAEEAEHLGYGVSVIISSDKQVLRSHLLGNMVDGFIGFESLIDDEDLAIIRGEHINAVFMDRQIKDFSISSIVFDSRKAGRWATEFLIAKGHEKIGFLPGHPGVYDSDERYRGFQEMMAEHHLPVNPDWVISGLFEEQASYCNVLNYLQTTPKNCWPSALIAGNDLSAIGAIQAAQEMGLRVPEDLSVIGFDDIDLLRYFEPKVTTVQNPIKEQGRQAVIELLQLIDGVKEGENHILPGELVIRETVENYEE</sequence>
<dbReference type="GO" id="GO:0003700">
    <property type="term" value="F:DNA-binding transcription factor activity"/>
    <property type="evidence" value="ECO:0007669"/>
    <property type="project" value="TreeGrafter"/>
</dbReference>
<keyword evidence="2 5" id="KW-0238">DNA-binding</keyword>
<dbReference type="InterPro" id="IPR000843">
    <property type="entry name" value="HTH_LacI"/>
</dbReference>
<dbReference type="PROSITE" id="PS00356">
    <property type="entry name" value="HTH_LACI_1"/>
    <property type="match status" value="1"/>
</dbReference>
<organism evidence="5 6">
    <name type="scientific">Enterococcus asini</name>
    <dbReference type="NCBI Taxonomy" id="57732"/>
    <lineage>
        <taxon>Bacteria</taxon>
        <taxon>Bacillati</taxon>
        <taxon>Bacillota</taxon>
        <taxon>Bacilli</taxon>
        <taxon>Lactobacillales</taxon>
        <taxon>Enterococcaceae</taxon>
        <taxon>Enterococcus</taxon>
    </lineage>
</organism>
<dbReference type="PRINTS" id="PR00036">
    <property type="entry name" value="HTHLACI"/>
</dbReference>
<proteinExistence type="predicted"/>
<protein>
    <submittedName>
        <fullName evidence="5">LacI family DNA-binding transcriptional regulator</fullName>
    </submittedName>
</protein>
<dbReference type="GO" id="GO:0000976">
    <property type="term" value="F:transcription cis-regulatory region binding"/>
    <property type="evidence" value="ECO:0007669"/>
    <property type="project" value="TreeGrafter"/>
</dbReference>
<reference evidence="5" key="1">
    <citation type="submission" date="2023-03" db="EMBL/GenBank/DDBJ databases">
        <authorList>
            <person name="Shen W."/>
            <person name="Cai J."/>
        </authorList>
    </citation>
    <scope>NUCLEOTIDE SEQUENCE</scope>
    <source>
        <strain evidence="5">B226-2</strain>
    </source>
</reference>
<dbReference type="SMART" id="SM00354">
    <property type="entry name" value="HTH_LACI"/>
    <property type="match status" value="1"/>
</dbReference>
<dbReference type="EMBL" id="JARQBJ010000002">
    <property type="protein sequence ID" value="MDT2809682.1"/>
    <property type="molecule type" value="Genomic_DNA"/>
</dbReference>
<dbReference type="PANTHER" id="PTHR30146">
    <property type="entry name" value="LACI-RELATED TRANSCRIPTIONAL REPRESSOR"/>
    <property type="match status" value="1"/>
</dbReference>
<dbReference type="CDD" id="cd06267">
    <property type="entry name" value="PBP1_LacI_sugar_binding-like"/>
    <property type="match status" value="1"/>
</dbReference>
<dbReference type="PROSITE" id="PS50932">
    <property type="entry name" value="HTH_LACI_2"/>
    <property type="match status" value="1"/>
</dbReference>
<dbReference type="Gene3D" id="1.10.260.40">
    <property type="entry name" value="lambda repressor-like DNA-binding domains"/>
    <property type="match status" value="1"/>
</dbReference>
<accession>A0AAW8TZ39</accession>
<keyword evidence="3" id="KW-0804">Transcription</keyword>
<dbReference type="AlphaFoldDB" id="A0AAW8TZ39"/>
<dbReference type="PANTHER" id="PTHR30146:SF109">
    <property type="entry name" value="HTH-TYPE TRANSCRIPTIONAL REGULATOR GALS"/>
    <property type="match status" value="1"/>
</dbReference>
<name>A0AAW8TZ39_9ENTE</name>
<dbReference type="Pfam" id="PF00356">
    <property type="entry name" value="LacI"/>
    <property type="match status" value="1"/>
</dbReference>